<feature type="region of interest" description="Disordered" evidence="1">
    <location>
        <begin position="1"/>
        <end position="170"/>
    </location>
</feature>
<proteinExistence type="predicted"/>
<feature type="compositionally biased region" description="Polar residues" evidence="1">
    <location>
        <begin position="9"/>
        <end position="27"/>
    </location>
</feature>
<gene>
    <name evidence="2" type="ORF">Tco_0752022</name>
</gene>
<accession>A0ABQ4Z7B6</accession>
<organism evidence="2 3">
    <name type="scientific">Tanacetum coccineum</name>
    <dbReference type="NCBI Taxonomy" id="301880"/>
    <lineage>
        <taxon>Eukaryota</taxon>
        <taxon>Viridiplantae</taxon>
        <taxon>Streptophyta</taxon>
        <taxon>Embryophyta</taxon>
        <taxon>Tracheophyta</taxon>
        <taxon>Spermatophyta</taxon>
        <taxon>Magnoliopsida</taxon>
        <taxon>eudicotyledons</taxon>
        <taxon>Gunneridae</taxon>
        <taxon>Pentapetalae</taxon>
        <taxon>asterids</taxon>
        <taxon>campanulids</taxon>
        <taxon>Asterales</taxon>
        <taxon>Asteraceae</taxon>
        <taxon>Asteroideae</taxon>
        <taxon>Anthemideae</taxon>
        <taxon>Anthemidinae</taxon>
        <taxon>Tanacetum</taxon>
    </lineage>
</organism>
<sequence>MERQAPMNLFTSVGTPRDNQGNRTSQAKKVYSVLLSPPLPNGLPGTNYTGAPPHPSKQGSRAGLSRDVPQQALDKGAPRVKSQVRLRGGVGGKRRRRVSSSSENSSDNEDAETGHWKSKNKYREDEDEDMSRPWRSPKSTHLRGLISDFSEDKKRRMPANVKTYDGDWGS</sequence>
<reference evidence="2" key="2">
    <citation type="submission" date="2022-01" db="EMBL/GenBank/DDBJ databases">
        <authorList>
            <person name="Yamashiro T."/>
            <person name="Shiraishi A."/>
            <person name="Satake H."/>
            <person name="Nakayama K."/>
        </authorList>
    </citation>
    <scope>NUCLEOTIDE SEQUENCE</scope>
</reference>
<protein>
    <submittedName>
        <fullName evidence="2">Uncharacterized protein</fullName>
    </submittedName>
</protein>
<keyword evidence="3" id="KW-1185">Reference proteome</keyword>
<dbReference type="EMBL" id="BQNB010011052">
    <property type="protein sequence ID" value="GJS85481.1"/>
    <property type="molecule type" value="Genomic_DNA"/>
</dbReference>
<comment type="caution">
    <text evidence="2">The sequence shown here is derived from an EMBL/GenBank/DDBJ whole genome shotgun (WGS) entry which is preliminary data.</text>
</comment>
<evidence type="ECO:0000313" key="2">
    <source>
        <dbReference type="EMBL" id="GJS85481.1"/>
    </source>
</evidence>
<reference evidence="2" key="1">
    <citation type="journal article" date="2022" name="Int. J. Mol. Sci.">
        <title>Draft Genome of Tanacetum Coccineum: Genomic Comparison of Closely Related Tanacetum-Family Plants.</title>
        <authorList>
            <person name="Yamashiro T."/>
            <person name="Shiraishi A."/>
            <person name="Nakayama K."/>
            <person name="Satake H."/>
        </authorList>
    </citation>
    <scope>NUCLEOTIDE SEQUENCE</scope>
</reference>
<name>A0ABQ4Z7B6_9ASTR</name>
<evidence type="ECO:0000313" key="3">
    <source>
        <dbReference type="Proteomes" id="UP001151760"/>
    </source>
</evidence>
<dbReference type="Proteomes" id="UP001151760">
    <property type="component" value="Unassembled WGS sequence"/>
</dbReference>
<evidence type="ECO:0000256" key="1">
    <source>
        <dbReference type="SAM" id="MobiDB-lite"/>
    </source>
</evidence>